<evidence type="ECO:0000313" key="1">
    <source>
        <dbReference type="EMBL" id="KAJ0095740.1"/>
    </source>
</evidence>
<gene>
    <name evidence="1" type="ORF">Patl1_17293</name>
</gene>
<reference evidence="2" key="1">
    <citation type="journal article" date="2023" name="G3 (Bethesda)">
        <title>Genome assembly and association tests identify interacting loci associated with vigor, precocity, and sex in interspecific pistachio rootstocks.</title>
        <authorList>
            <person name="Palmer W."/>
            <person name="Jacygrad E."/>
            <person name="Sagayaradj S."/>
            <person name="Cavanaugh K."/>
            <person name="Han R."/>
            <person name="Bertier L."/>
            <person name="Beede B."/>
            <person name="Kafkas S."/>
            <person name="Golino D."/>
            <person name="Preece J."/>
            <person name="Michelmore R."/>
        </authorList>
    </citation>
    <scope>NUCLEOTIDE SEQUENCE [LARGE SCALE GENOMIC DNA]</scope>
</reference>
<comment type="caution">
    <text evidence="1">The sequence shown here is derived from an EMBL/GenBank/DDBJ whole genome shotgun (WGS) entry which is preliminary data.</text>
</comment>
<organism evidence="1 2">
    <name type="scientific">Pistacia atlantica</name>
    <dbReference type="NCBI Taxonomy" id="434234"/>
    <lineage>
        <taxon>Eukaryota</taxon>
        <taxon>Viridiplantae</taxon>
        <taxon>Streptophyta</taxon>
        <taxon>Embryophyta</taxon>
        <taxon>Tracheophyta</taxon>
        <taxon>Spermatophyta</taxon>
        <taxon>Magnoliopsida</taxon>
        <taxon>eudicotyledons</taxon>
        <taxon>Gunneridae</taxon>
        <taxon>Pentapetalae</taxon>
        <taxon>rosids</taxon>
        <taxon>malvids</taxon>
        <taxon>Sapindales</taxon>
        <taxon>Anacardiaceae</taxon>
        <taxon>Pistacia</taxon>
    </lineage>
</organism>
<name>A0ACC1B9Z5_9ROSI</name>
<sequence length="405" mass="46463">MDDFTSKQRDMATTFICQKPSFRQTVKHFSHQHPLRPFEPNDQDEIICSGCELDISSPPAYKCTNSNCDYFLHKSCFKLPRDLQHKFHPAHPLILLSSPAYTGGRFICSACDDYGTAFNYHCSTCKYDLHVACSKLPQTLNVEHHDHPLTLFSSSSCDRDIETFICVICNRTVRKSRWVYYCPDCDYGMDICCANSSKEESTYSSSSANRCTKSNCGPLYKSCLKLPWKLQHEMHPDHPLALFPTPAYGSSGFRCNACDETGNRFNYHCSDCKYDLHIACSKLPQTLKLEDHEHPLKLFNSSIFGDLICDICDQIIPKNRWVYNCCDGDCDYGVEVRCVTAVDDTKERDEESTEKPNCTQESIIKYSLSQVENQLRMLQVQNETKFQTETKIISEMRRNMAKLIN</sequence>
<protein>
    <submittedName>
        <fullName evidence="1">Uncharacterized protein</fullName>
    </submittedName>
</protein>
<proteinExistence type="predicted"/>
<accession>A0ACC1B9Z5</accession>
<dbReference type="EMBL" id="CM047902">
    <property type="protein sequence ID" value="KAJ0095740.1"/>
    <property type="molecule type" value="Genomic_DNA"/>
</dbReference>
<keyword evidence="2" id="KW-1185">Reference proteome</keyword>
<dbReference type="Proteomes" id="UP001164250">
    <property type="component" value="Chromosome 6"/>
</dbReference>
<evidence type="ECO:0000313" key="2">
    <source>
        <dbReference type="Proteomes" id="UP001164250"/>
    </source>
</evidence>